<dbReference type="SMART" id="SM00220">
    <property type="entry name" value="S_TKc"/>
    <property type="match status" value="1"/>
</dbReference>
<evidence type="ECO:0000259" key="5">
    <source>
        <dbReference type="PROSITE" id="PS50011"/>
    </source>
</evidence>
<dbReference type="GO" id="GO:0000165">
    <property type="term" value="P:MAPK cascade"/>
    <property type="evidence" value="ECO:0007669"/>
    <property type="project" value="UniProtKB-ARBA"/>
</dbReference>
<evidence type="ECO:0000256" key="4">
    <source>
        <dbReference type="ARBA" id="ARBA00022840"/>
    </source>
</evidence>
<dbReference type="GeneID" id="30032925"/>
<dbReference type="InterPro" id="IPR000719">
    <property type="entry name" value="Prot_kinase_dom"/>
</dbReference>
<dbReference type="EMBL" id="CP014501">
    <property type="protein sequence ID" value="ANB12876.1"/>
    <property type="molecule type" value="Genomic_DNA"/>
</dbReference>
<evidence type="ECO:0000313" key="7">
    <source>
        <dbReference type="Proteomes" id="UP000189580"/>
    </source>
</evidence>
<dbReference type="InterPro" id="IPR011009">
    <property type="entry name" value="Kinase-like_dom_sf"/>
</dbReference>
<reference evidence="6 7" key="1">
    <citation type="submission" date="2016-02" db="EMBL/GenBank/DDBJ databases">
        <title>Complete genome sequence and transcriptome regulation of the pentose utilising yeast Sugiyamaella lignohabitans.</title>
        <authorList>
            <person name="Bellasio M."/>
            <person name="Peymann A."/>
            <person name="Valli M."/>
            <person name="Sipitzky M."/>
            <person name="Graf A."/>
            <person name="Sauer M."/>
            <person name="Marx H."/>
            <person name="Mattanovich D."/>
        </authorList>
    </citation>
    <scope>NUCLEOTIDE SEQUENCE [LARGE SCALE GENOMIC DNA]</scope>
    <source>
        <strain evidence="6 7">CBS 10342</strain>
    </source>
</reference>
<evidence type="ECO:0000256" key="3">
    <source>
        <dbReference type="ARBA" id="ARBA00022777"/>
    </source>
</evidence>
<keyword evidence="4" id="KW-0067">ATP-binding</keyword>
<accession>A0A167DG02</accession>
<evidence type="ECO:0000313" key="6">
    <source>
        <dbReference type="EMBL" id="ANB12876.1"/>
    </source>
</evidence>
<evidence type="ECO:0000256" key="2">
    <source>
        <dbReference type="ARBA" id="ARBA00022741"/>
    </source>
</evidence>
<feature type="domain" description="Protein kinase" evidence="5">
    <location>
        <begin position="1"/>
        <end position="107"/>
    </location>
</feature>
<dbReference type="GO" id="GO:0004672">
    <property type="term" value="F:protein kinase activity"/>
    <property type="evidence" value="ECO:0007669"/>
    <property type="project" value="InterPro"/>
</dbReference>
<dbReference type="OrthoDB" id="266718at2759"/>
<keyword evidence="2" id="KW-0547">Nucleotide-binding</keyword>
<keyword evidence="3 6" id="KW-0418">Kinase</keyword>
<dbReference type="Proteomes" id="UP000189580">
    <property type="component" value="Chromosome a"/>
</dbReference>
<evidence type="ECO:0000256" key="1">
    <source>
        <dbReference type="ARBA" id="ARBA00022679"/>
    </source>
</evidence>
<proteinExistence type="predicted"/>
<dbReference type="SUPFAM" id="SSF56112">
    <property type="entry name" value="Protein kinase-like (PK-like)"/>
    <property type="match status" value="1"/>
</dbReference>
<sequence>MQGTIFWMAPEVVHNVVHNARQGYSAKVDVWSLGCVLLEMFAGRRPWSTDEAIGAMYKLGTSRQAPPIPEDTKPFVSALGKDFLDQCFTIDAEKRPTAQRLLHHVFCMVDPDFSFQETKLGEMIKFNSKKRDRIKH</sequence>
<dbReference type="Gene3D" id="1.10.510.10">
    <property type="entry name" value="Transferase(Phosphotransferase) domain 1"/>
    <property type="match status" value="1"/>
</dbReference>
<gene>
    <name evidence="6" type="primary">BCK1</name>
    <name evidence="6" type="ORF">AWJ20_1154</name>
</gene>
<dbReference type="Pfam" id="PF00069">
    <property type="entry name" value="Pkinase"/>
    <property type="match status" value="1"/>
</dbReference>
<dbReference type="PROSITE" id="PS50011">
    <property type="entry name" value="PROTEIN_KINASE_DOM"/>
    <property type="match status" value="1"/>
</dbReference>
<keyword evidence="1" id="KW-0808">Transferase</keyword>
<name>A0A167DG02_9ASCO</name>
<dbReference type="InterPro" id="IPR050538">
    <property type="entry name" value="MAP_kinase_kinase_kinase"/>
</dbReference>
<dbReference type="PANTHER" id="PTHR48016:SF48">
    <property type="entry name" value="SERINE_THREONINE-PROTEIN KINASE BCK1_SLK1_SSP31"/>
    <property type="match status" value="1"/>
</dbReference>
<dbReference type="PANTHER" id="PTHR48016">
    <property type="entry name" value="MAP KINASE KINASE KINASE SSK2-RELATED-RELATED"/>
    <property type="match status" value="1"/>
</dbReference>
<dbReference type="RefSeq" id="XP_018735353.1">
    <property type="nucleotide sequence ID" value="XM_018878006.1"/>
</dbReference>
<protein>
    <submittedName>
        <fullName evidence="6">Mitogen-activated protein kinase kinase kinase BCK1</fullName>
    </submittedName>
</protein>
<dbReference type="GO" id="GO:0005524">
    <property type="term" value="F:ATP binding"/>
    <property type="evidence" value="ECO:0007669"/>
    <property type="project" value="UniProtKB-KW"/>
</dbReference>
<dbReference type="AlphaFoldDB" id="A0A167DG02"/>
<dbReference type="KEGG" id="slb:AWJ20_1154"/>
<organism evidence="6 7">
    <name type="scientific">Sugiyamaella lignohabitans</name>
    <dbReference type="NCBI Taxonomy" id="796027"/>
    <lineage>
        <taxon>Eukaryota</taxon>
        <taxon>Fungi</taxon>
        <taxon>Dikarya</taxon>
        <taxon>Ascomycota</taxon>
        <taxon>Saccharomycotina</taxon>
        <taxon>Dipodascomycetes</taxon>
        <taxon>Dipodascales</taxon>
        <taxon>Trichomonascaceae</taxon>
        <taxon>Sugiyamaella</taxon>
    </lineage>
</organism>
<keyword evidence="7" id="KW-1185">Reference proteome</keyword>